<dbReference type="OrthoDB" id="251770at2759"/>
<name>A0A0T6B1D9_9SCAR</name>
<organism evidence="3 4">
    <name type="scientific">Oryctes borbonicus</name>
    <dbReference type="NCBI Taxonomy" id="1629725"/>
    <lineage>
        <taxon>Eukaryota</taxon>
        <taxon>Metazoa</taxon>
        <taxon>Ecdysozoa</taxon>
        <taxon>Arthropoda</taxon>
        <taxon>Hexapoda</taxon>
        <taxon>Insecta</taxon>
        <taxon>Pterygota</taxon>
        <taxon>Neoptera</taxon>
        <taxon>Endopterygota</taxon>
        <taxon>Coleoptera</taxon>
        <taxon>Polyphaga</taxon>
        <taxon>Scarabaeiformia</taxon>
        <taxon>Scarabaeidae</taxon>
        <taxon>Dynastinae</taxon>
        <taxon>Oryctes</taxon>
    </lineage>
</organism>
<feature type="non-terminal residue" evidence="3">
    <location>
        <position position="1"/>
    </location>
</feature>
<feature type="domain" description="BRCT" evidence="2">
    <location>
        <begin position="48"/>
        <end position="93"/>
    </location>
</feature>
<keyword evidence="4" id="KW-1185">Reference proteome</keyword>
<evidence type="ECO:0000313" key="4">
    <source>
        <dbReference type="Proteomes" id="UP000051574"/>
    </source>
</evidence>
<dbReference type="Gene3D" id="3.40.50.10190">
    <property type="entry name" value="BRCT domain"/>
    <property type="match status" value="2"/>
</dbReference>
<dbReference type="EMBL" id="LJIG01016251">
    <property type="protein sequence ID" value="KRT81161.1"/>
    <property type="molecule type" value="Genomic_DNA"/>
</dbReference>
<dbReference type="GO" id="GO:0007095">
    <property type="term" value="P:mitotic G2 DNA damage checkpoint signaling"/>
    <property type="evidence" value="ECO:0007669"/>
    <property type="project" value="TreeGrafter"/>
</dbReference>
<dbReference type="Pfam" id="PF12738">
    <property type="entry name" value="PTCB-BRCT"/>
    <property type="match status" value="1"/>
</dbReference>
<sequence>EGERFEEVKKTQSVIVGPQCLLTCLTNGQPIPNVTWPIHNMAMEGCYITCSHLPKAVKEDIKIKVQNMGGRYTDSIFSVNTHLVTDCVKSEKYLFLGRNRTVVVASADETSSWVLYPYVS</sequence>
<dbReference type="SUPFAM" id="SSF52113">
    <property type="entry name" value="BRCT domain"/>
    <property type="match status" value="1"/>
</dbReference>
<protein>
    <recommendedName>
        <fullName evidence="2">BRCT domain-containing protein</fullName>
    </recommendedName>
</protein>
<proteinExistence type="predicted"/>
<gene>
    <name evidence="3" type="ORF">AMK59_5270</name>
</gene>
<dbReference type="PANTHER" id="PTHR13561:SF20">
    <property type="entry name" value="DNA TOPOISOMERASE 2-BINDING PROTEIN 1"/>
    <property type="match status" value="1"/>
</dbReference>
<comment type="caution">
    <text evidence="3">The sequence shown here is derived from an EMBL/GenBank/DDBJ whole genome shotgun (WGS) entry which is preliminary data.</text>
</comment>
<dbReference type="CDD" id="cd00027">
    <property type="entry name" value="BRCT"/>
    <property type="match status" value="1"/>
</dbReference>
<dbReference type="AlphaFoldDB" id="A0A0T6B1D9"/>
<evidence type="ECO:0000256" key="1">
    <source>
        <dbReference type="ARBA" id="ARBA00022737"/>
    </source>
</evidence>
<reference evidence="3 4" key="1">
    <citation type="submission" date="2015-09" db="EMBL/GenBank/DDBJ databases">
        <title>Draft genome of the scarab beetle Oryctes borbonicus.</title>
        <authorList>
            <person name="Meyer J.M."/>
            <person name="Markov G.V."/>
            <person name="Baskaran P."/>
            <person name="Herrmann M."/>
            <person name="Sommer R.J."/>
            <person name="Roedelsperger C."/>
        </authorList>
    </citation>
    <scope>NUCLEOTIDE SEQUENCE [LARGE SCALE GENOMIC DNA]</scope>
    <source>
        <strain evidence="3">OB123</strain>
        <tissue evidence="3">Whole animal</tissue>
    </source>
</reference>
<dbReference type="InterPro" id="IPR036420">
    <property type="entry name" value="BRCT_dom_sf"/>
</dbReference>
<dbReference type="GO" id="GO:0033314">
    <property type="term" value="P:mitotic DNA replication checkpoint signaling"/>
    <property type="evidence" value="ECO:0007669"/>
    <property type="project" value="TreeGrafter"/>
</dbReference>
<evidence type="ECO:0000259" key="2">
    <source>
        <dbReference type="Pfam" id="PF12738"/>
    </source>
</evidence>
<dbReference type="PANTHER" id="PTHR13561">
    <property type="entry name" value="DNA REPLICATION REGULATOR DPB11-RELATED"/>
    <property type="match status" value="1"/>
</dbReference>
<dbReference type="GO" id="GO:0006270">
    <property type="term" value="P:DNA replication initiation"/>
    <property type="evidence" value="ECO:0007669"/>
    <property type="project" value="TreeGrafter"/>
</dbReference>
<accession>A0A0T6B1D9</accession>
<dbReference type="Proteomes" id="UP000051574">
    <property type="component" value="Unassembled WGS sequence"/>
</dbReference>
<evidence type="ECO:0000313" key="3">
    <source>
        <dbReference type="EMBL" id="KRT81161.1"/>
    </source>
</evidence>
<dbReference type="InterPro" id="IPR001357">
    <property type="entry name" value="BRCT_dom"/>
</dbReference>
<keyword evidence="1" id="KW-0677">Repeat</keyword>